<organism evidence="3 4">
    <name type="scientific">Paenibacillus hemerocallicola</name>
    <dbReference type="NCBI Taxonomy" id="1172614"/>
    <lineage>
        <taxon>Bacteria</taxon>
        <taxon>Bacillati</taxon>
        <taxon>Bacillota</taxon>
        <taxon>Bacilli</taxon>
        <taxon>Bacillales</taxon>
        <taxon>Paenibacillaceae</taxon>
        <taxon>Paenibacillus</taxon>
    </lineage>
</organism>
<accession>A0A5C4TCW0</accession>
<dbReference type="InterPro" id="IPR001296">
    <property type="entry name" value="Glyco_trans_1"/>
</dbReference>
<dbReference type="RefSeq" id="WP_139601865.1">
    <property type="nucleotide sequence ID" value="NZ_VDCQ01000009.1"/>
</dbReference>
<dbReference type="GO" id="GO:0016757">
    <property type="term" value="F:glycosyltransferase activity"/>
    <property type="evidence" value="ECO:0007669"/>
    <property type="project" value="InterPro"/>
</dbReference>
<dbReference type="PANTHER" id="PTHR12526:SF623">
    <property type="entry name" value="WABG"/>
    <property type="match status" value="1"/>
</dbReference>
<keyword evidence="4" id="KW-1185">Reference proteome</keyword>
<name>A0A5C4TCW0_9BACL</name>
<dbReference type="EMBL" id="VDCQ01000009">
    <property type="protein sequence ID" value="TNJ66712.1"/>
    <property type="molecule type" value="Genomic_DNA"/>
</dbReference>
<reference evidence="3 4" key="1">
    <citation type="submission" date="2019-05" db="EMBL/GenBank/DDBJ databases">
        <title>We sequenced the genome of Paenibacillus hemerocallicola KCTC 33185 for further insight into its adaptation and study the phylogeny of Paenibacillus.</title>
        <authorList>
            <person name="Narsing Rao M.P."/>
        </authorList>
    </citation>
    <scope>NUCLEOTIDE SEQUENCE [LARGE SCALE GENOMIC DNA]</scope>
    <source>
        <strain evidence="3 4">KCTC 33185</strain>
    </source>
</reference>
<feature type="domain" description="Glycosyl transferase family 1" evidence="1">
    <location>
        <begin position="199"/>
        <end position="363"/>
    </location>
</feature>
<dbReference type="Gene3D" id="3.40.50.2000">
    <property type="entry name" value="Glycogen Phosphorylase B"/>
    <property type="match status" value="2"/>
</dbReference>
<evidence type="ECO:0000313" key="3">
    <source>
        <dbReference type="EMBL" id="TNJ66712.1"/>
    </source>
</evidence>
<protein>
    <submittedName>
        <fullName evidence="3">Glycosyltransferase</fullName>
    </submittedName>
</protein>
<dbReference type="SUPFAM" id="SSF53756">
    <property type="entry name" value="UDP-Glycosyltransferase/glycogen phosphorylase"/>
    <property type="match status" value="1"/>
</dbReference>
<dbReference type="Pfam" id="PF00534">
    <property type="entry name" value="Glycos_transf_1"/>
    <property type="match status" value="1"/>
</dbReference>
<evidence type="ECO:0000259" key="1">
    <source>
        <dbReference type="Pfam" id="PF00534"/>
    </source>
</evidence>
<evidence type="ECO:0000259" key="2">
    <source>
        <dbReference type="Pfam" id="PF13439"/>
    </source>
</evidence>
<dbReference type="InterPro" id="IPR028098">
    <property type="entry name" value="Glyco_trans_4-like_N"/>
</dbReference>
<keyword evidence="3" id="KW-0808">Transferase</keyword>
<gene>
    <name evidence="3" type="ORF">FE784_09100</name>
</gene>
<dbReference type="AlphaFoldDB" id="A0A5C4TCW0"/>
<dbReference type="OrthoDB" id="9804196at2"/>
<dbReference type="Proteomes" id="UP000307943">
    <property type="component" value="Unassembled WGS sequence"/>
</dbReference>
<proteinExistence type="predicted"/>
<evidence type="ECO:0000313" key="4">
    <source>
        <dbReference type="Proteomes" id="UP000307943"/>
    </source>
</evidence>
<dbReference type="Pfam" id="PF13439">
    <property type="entry name" value="Glyco_transf_4"/>
    <property type="match status" value="1"/>
</dbReference>
<comment type="caution">
    <text evidence="3">The sequence shown here is derived from an EMBL/GenBank/DDBJ whole genome shotgun (WGS) entry which is preliminary data.</text>
</comment>
<feature type="domain" description="Glycosyltransferase subfamily 4-like N-terminal" evidence="2">
    <location>
        <begin position="20"/>
        <end position="187"/>
    </location>
</feature>
<dbReference type="PANTHER" id="PTHR12526">
    <property type="entry name" value="GLYCOSYLTRANSFERASE"/>
    <property type="match status" value="1"/>
</dbReference>
<sequence>MNDSEEKHKIVYIIGSLSSGGAERHLVELMKVLDQSLFVPVIYCMGEKGAFAEQVESMGIQVKAFHYMSRPAKGYADKGKEALALLRSLRKNLLADRPHIVHTYLFWSNAFGTIAAKLAGVRLVITSRRSLGLFKDGKPALQWIENMMNIFTDVVTTNSQEVLKDTLSREKFVEKKVTMIYNGVDIAKFVRVSKPSLLKRELHIPGDHIVVTNVANLAECKGHKEYLEAAAAVLRKTANITFLLAGRDRGMYAQLLELTERLGIGKHVRFLGSRSDVQEILNITDIQVLCSYEEGFSNAIIEGMACSLPLIVTDVGGNAEAVIDGHNGLVVPPRDVHALTDALLQLTGSDVERKSMGRKGRERVEKLFNLNVMESRYKEMYRRLLGHGRLPLERSGSDG</sequence>